<keyword evidence="2" id="KW-0472">Membrane</keyword>
<feature type="region of interest" description="Disordered" evidence="1">
    <location>
        <begin position="1"/>
        <end position="114"/>
    </location>
</feature>
<accession>A0A7D6VLH3</accession>
<dbReference type="EMBL" id="CP059399">
    <property type="protein sequence ID" value="QLY32290.1"/>
    <property type="molecule type" value="Genomic_DNA"/>
</dbReference>
<feature type="transmembrane region" description="Helical" evidence="2">
    <location>
        <begin position="120"/>
        <end position="141"/>
    </location>
</feature>
<proteinExistence type="predicted"/>
<feature type="domain" description="DUF8017" evidence="3">
    <location>
        <begin position="176"/>
        <end position="351"/>
    </location>
</feature>
<dbReference type="AlphaFoldDB" id="A0A7D6VLH3"/>
<name>A0A7D6VLH3_9NOCA</name>
<organism evidence="4 5">
    <name type="scientific">Nocardia huaxiensis</name>
    <dbReference type="NCBI Taxonomy" id="2755382"/>
    <lineage>
        <taxon>Bacteria</taxon>
        <taxon>Bacillati</taxon>
        <taxon>Actinomycetota</taxon>
        <taxon>Actinomycetes</taxon>
        <taxon>Mycobacteriales</taxon>
        <taxon>Nocardiaceae</taxon>
        <taxon>Nocardia</taxon>
    </lineage>
</organism>
<evidence type="ECO:0000256" key="1">
    <source>
        <dbReference type="SAM" id="MobiDB-lite"/>
    </source>
</evidence>
<keyword evidence="2" id="KW-0812">Transmembrane</keyword>
<evidence type="ECO:0000256" key="2">
    <source>
        <dbReference type="SAM" id="Phobius"/>
    </source>
</evidence>
<feature type="compositionally biased region" description="Low complexity" evidence="1">
    <location>
        <begin position="57"/>
        <end position="76"/>
    </location>
</feature>
<dbReference type="KEGG" id="nhu:H0264_08520"/>
<evidence type="ECO:0000259" key="3">
    <source>
        <dbReference type="Pfam" id="PF26056"/>
    </source>
</evidence>
<dbReference type="Pfam" id="PF26056">
    <property type="entry name" value="DUF8017"/>
    <property type="match status" value="1"/>
</dbReference>
<keyword evidence="2" id="KW-1133">Transmembrane helix</keyword>
<feature type="compositionally biased region" description="Low complexity" evidence="1">
    <location>
        <begin position="9"/>
        <end position="18"/>
    </location>
</feature>
<feature type="compositionally biased region" description="Low complexity" evidence="1">
    <location>
        <begin position="83"/>
        <end position="102"/>
    </location>
</feature>
<dbReference type="Proteomes" id="UP000515512">
    <property type="component" value="Chromosome"/>
</dbReference>
<evidence type="ECO:0000313" key="5">
    <source>
        <dbReference type="Proteomes" id="UP000515512"/>
    </source>
</evidence>
<dbReference type="InterPro" id="IPR058330">
    <property type="entry name" value="DUF8017"/>
</dbReference>
<keyword evidence="5" id="KW-1185">Reference proteome</keyword>
<reference evidence="4 5" key="1">
    <citation type="submission" date="2020-07" db="EMBL/GenBank/DDBJ databases">
        <authorList>
            <person name="Zhuang K."/>
            <person name="Ran Y."/>
        </authorList>
    </citation>
    <scope>NUCLEOTIDE SEQUENCE [LARGE SCALE GENOMIC DNA]</scope>
    <source>
        <strain evidence="4 5">WCH-YHL-001</strain>
    </source>
</reference>
<protein>
    <recommendedName>
        <fullName evidence="3">DUF8017 domain-containing protein</fullName>
    </recommendedName>
</protein>
<dbReference type="RefSeq" id="WP_181583461.1">
    <property type="nucleotide sequence ID" value="NZ_CP059399.1"/>
</dbReference>
<evidence type="ECO:0000313" key="4">
    <source>
        <dbReference type="EMBL" id="QLY32290.1"/>
    </source>
</evidence>
<gene>
    <name evidence="4" type="ORF">H0264_08520</name>
</gene>
<sequence length="352" mass="36093">MTDNNEQHPGYGTPQQPYGGTGAQWPVPPQGYTAPGQQTGGYQAADPTMQWAANENPAQAGYAPPGYAPQGYAPQGQFPPQDPYAQQGFSQQQYYPGQQPGFPGQPGYGPQPPQRNRTGLIVAIAVVVVALVGGGIAAVALTRDSDDGLSGQAATSTTTTATSVKTTVPSTKSTTAAATPGFKGVVVPSMGIAYDVPTGWTVAAASETESSTGTSGTLVGFGRAYEGYNYCPGSTYRAIGFVVKSDVADLAAAATKVAKIASESGFSEKNAQPKSPSDVTTTSGIAGKMVEGAGPWKPSKEGCTANAYAVYTFAFKGPQGATLVLAIEADRNATGETTPDQAMQIIQSVRKI</sequence>